<dbReference type="AlphaFoldDB" id="A0A1H1FKM1"/>
<dbReference type="Proteomes" id="UP000199301">
    <property type="component" value="Unassembled WGS sequence"/>
</dbReference>
<feature type="region of interest" description="Disordered" evidence="1">
    <location>
        <begin position="235"/>
        <end position="292"/>
    </location>
</feature>
<feature type="compositionally biased region" description="Low complexity" evidence="1">
    <location>
        <begin position="244"/>
        <end position="254"/>
    </location>
</feature>
<evidence type="ECO:0008006" key="5">
    <source>
        <dbReference type="Google" id="ProtNLM"/>
    </source>
</evidence>
<dbReference type="RefSeq" id="WP_092524988.1">
    <property type="nucleotide sequence ID" value="NZ_FNKO01000002.1"/>
</dbReference>
<feature type="compositionally biased region" description="Low complexity" evidence="1">
    <location>
        <begin position="48"/>
        <end position="78"/>
    </location>
</feature>
<evidence type="ECO:0000313" key="3">
    <source>
        <dbReference type="EMBL" id="SDR01465.1"/>
    </source>
</evidence>
<feature type="compositionally biased region" description="Pro residues" evidence="1">
    <location>
        <begin position="255"/>
        <end position="267"/>
    </location>
</feature>
<evidence type="ECO:0000256" key="2">
    <source>
        <dbReference type="SAM" id="Phobius"/>
    </source>
</evidence>
<evidence type="ECO:0000256" key="1">
    <source>
        <dbReference type="SAM" id="MobiDB-lite"/>
    </source>
</evidence>
<keyword evidence="4" id="KW-1185">Reference proteome</keyword>
<accession>A0A1H1FKM1</accession>
<keyword evidence="2" id="KW-1133">Transmembrane helix</keyword>
<keyword evidence="2" id="KW-0472">Membrane</keyword>
<protein>
    <recommendedName>
        <fullName evidence="5">Short C-terminal domain-containing protein</fullName>
    </recommendedName>
</protein>
<organism evidence="3 4">
    <name type="scientific">Actinopolyspora saharensis</name>
    <dbReference type="NCBI Taxonomy" id="995062"/>
    <lineage>
        <taxon>Bacteria</taxon>
        <taxon>Bacillati</taxon>
        <taxon>Actinomycetota</taxon>
        <taxon>Actinomycetes</taxon>
        <taxon>Actinopolysporales</taxon>
        <taxon>Actinopolysporaceae</taxon>
        <taxon>Actinopolyspora</taxon>
    </lineage>
</organism>
<feature type="compositionally biased region" description="Low complexity" evidence="1">
    <location>
        <begin position="150"/>
        <end position="172"/>
    </location>
</feature>
<reference evidence="4" key="1">
    <citation type="submission" date="2016-10" db="EMBL/GenBank/DDBJ databases">
        <authorList>
            <person name="Varghese N."/>
            <person name="Submissions S."/>
        </authorList>
    </citation>
    <scope>NUCLEOTIDE SEQUENCE [LARGE SCALE GENOMIC DNA]</scope>
    <source>
        <strain evidence="4">DSM 45459</strain>
    </source>
</reference>
<keyword evidence="2" id="KW-0812">Transmembrane</keyword>
<feature type="compositionally biased region" description="Low complexity" evidence="1">
    <location>
        <begin position="125"/>
        <end position="136"/>
    </location>
</feature>
<name>A0A1H1FKM1_9ACTN</name>
<feature type="compositionally biased region" description="Low complexity" evidence="1">
    <location>
        <begin position="92"/>
        <end position="111"/>
    </location>
</feature>
<proteinExistence type="predicted"/>
<dbReference type="EMBL" id="FNKO01000002">
    <property type="protein sequence ID" value="SDR01465.1"/>
    <property type="molecule type" value="Genomic_DNA"/>
</dbReference>
<feature type="compositionally biased region" description="Basic and acidic residues" evidence="1">
    <location>
        <begin position="30"/>
        <end position="39"/>
    </location>
</feature>
<dbReference type="STRING" id="995062.SAMN04489718_3092"/>
<feature type="region of interest" description="Disordered" evidence="1">
    <location>
        <begin position="30"/>
        <end position="191"/>
    </location>
</feature>
<gene>
    <name evidence="3" type="ORF">SAMN04489718_3092</name>
</gene>
<dbReference type="OrthoDB" id="3692386at2"/>
<sequence>MTWEDELQQLDAELAAGRISAEEYRQRRDTVLGRAHAEQAEQSGSPSGGFPAQQPAWPQQPGGADPQSGGFGQQQQQNPFPPAFSWQQYGDQGHSGPQGVQQPPQQGSGDSTRVVNVNQPPAGPQQPGFPQQGQQPGFPPGGWPNSGQFPQQPGGEQAAWGQQQWPAADAPGTPWGNSDLPPEHGDSSWMRQGPEVFETAGKSGRGKVAGLTVGGVLLVGVIVAGVFFFLSGGGDESQPQAAGPETSTSEQPPTSTEPPLPEPPAAKPAPQNADNVLIAAPGGPEHPFNGALKPAALEGAKSGVLPPPVRKFALDNGTSDGWFRGTDPKQNPIGTSMIAVRMPDEATAEELTAKYRDQQQTLTVLDDLSYQGVPVYSSGEILRAAYTTHDWMVVVEVRAIDKPAGQARSLFEDLLSKQLAKTPPTVRE</sequence>
<evidence type="ECO:0000313" key="4">
    <source>
        <dbReference type="Proteomes" id="UP000199301"/>
    </source>
</evidence>
<feature type="transmembrane region" description="Helical" evidence="2">
    <location>
        <begin position="208"/>
        <end position="230"/>
    </location>
</feature>